<feature type="compositionally biased region" description="Basic residues" evidence="1">
    <location>
        <begin position="1"/>
        <end position="18"/>
    </location>
</feature>
<accession>A0A0E0E7W8</accession>
<dbReference type="Gramene" id="OMERI07G02910.1">
    <property type="protein sequence ID" value="OMERI07G02910.1"/>
    <property type="gene ID" value="OMERI07G02910"/>
</dbReference>
<evidence type="ECO:0000256" key="1">
    <source>
        <dbReference type="SAM" id="MobiDB-lite"/>
    </source>
</evidence>
<dbReference type="AlphaFoldDB" id="A0A0E0E7W8"/>
<reference evidence="2" key="2">
    <citation type="submission" date="2018-05" db="EMBL/GenBank/DDBJ databases">
        <title>OmerRS3 (Oryza meridionalis Reference Sequence Version 3).</title>
        <authorList>
            <person name="Zhang J."/>
            <person name="Kudrna D."/>
            <person name="Lee S."/>
            <person name="Talag J."/>
            <person name="Welchert J."/>
            <person name="Wing R.A."/>
        </authorList>
    </citation>
    <scope>NUCLEOTIDE SEQUENCE [LARGE SCALE GENOMIC DNA]</scope>
    <source>
        <strain evidence="2">cv. OR44</strain>
    </source>
</reference>
<dbReference type="EnsemblPlants" id="OMERI07G02910.1">
    <property type="protein sequence ID" value="OMERI07G02910.1"/>
    <property type="gene ID" value="OMERI07G02910"/>
</dbReference>
<organism evidence="2">
    <name type="scientific">Oryza meridionalis</name>
    <dbReference type="NCBI Taxonomy" id="40149"/>
    <lineage>
        <taxon>Eukaryota</taxon>
        <taxon>Viridiplantae</taxon>
        <taxon>Streptophyta</taxon>
        <taxon>Embryophyta</taxon>
        <taxon>Tracheophyta</taxon>
        <taxon>Spermatophyta</taxon>
        <taxon>Magnoliopsida</taxon>
        <taxon>Liliopsida</taxon>
        <taxon>Poales</taxon>
        <taxon>Poaceae</taxon>
        <taxon>BOP clade</taxon>
        <taxon>Oryzoideae</taxon>
        <taxon>Oryzeae</taxon>
        <taxon>Oryzinae</taxon>
        <taxon>Oryza</taxon>
    </lineage>
</organism>
<evidence type="ECO:0000313" key="3">
    <source>
        <dbReference type="Proteomes" id="UP000008021"/>
    </source>
</evidence>
<evidence type="ECO:0000313" key="2">
    <source>
        <dbReference type="EnsemblPlants" id="OMERI07G02910.1"/>
    </source>
</evidence>
<dbReference type="HOGENOM" id="CLU_1263292_0_0_1"/>
<protein>
    <submittedName>
        <fullName evidence="2">Uncharacterized protein</fullName>
    </submittedName>
</protein>
<feature type="region of interest" description="Disordered" evidence="1">
    <location>
        <begin position="196"/>
        <end position="219"/>
    </location>
</feature>
<keyword evidence="3" id="KW-1185">Reference proteome</keyword>
<feature type="compositionally biased region" description="Gly residues" evidence="1">
    <location>
        <begin position="22"/>
        <end position="32"/>
    </location>
</feature>
<proteinExistence type="predicted"/>
<name>A0A0E0E7W8_9ORYZ</name>
<sequence>MRPQGRRQRGFVHLRARAGRGTAPGGGGGGGRLDPCRPDLAGRQLAAGLSSGGSGDWWCWRRRTVQIRAIRPDLRGWRLAAGTSGGSGGVDRWWRRRLCWWRRRSPSQGGRSELQHACQAAPVGYNVATTASQRRRRGDILPAGFGGDCGGCARQIWPGQEVYGQSILSAWFFMVADSAAWLVWCVPGLSLSNIRSPPPDLGRERRATVDVPVQQSGAL</sequence>
<feature type="region of interest" description="Disordered" evidence="1">
    <location>
        <begin position="1"/>
        <end position="36"/>
    </location>
</feature>
<reference evidence="2" key="1">
    <citation type="submission" date="2015-04" db="UniProtKB">
        <authorList>
            <consortium name="EnsemblPlants"/>
        </authorList>
    </citation>
    <scope>IDENTIFICATION</scope>
</reference>
<dbReference type="Proteomes" id="UP000008021">
    <property type="component" value="Chromosome 7"/>
</dbReference>